<dbReference type="GO" id="GO:0004311">
    <property type="term" value="F:geranylgeranyl diphosphate synthase activity"/>
    <property type="evidence" value="ECO:0007669"/>
    <property type="project" value="UniProtKB-EC"/>
</dbReference>
<dbReference type="EC" id="2.5.1.29" evidence="6"/>
<dbReference type="GO" id="GO:0004161">
    <property type="term" value="F:dimethylallyltranstransferase activity"/>
    <property type="evidence" value="ECO:0007669"/>
    <property type="project" value="UniProtKB-EC"/>
</dbReference>
<dbReference type="Gene3D" id="1.10.600.10">
    <property type="entry name" value="Farnesyl Diphosphate Synthase"/>
    <property type="match status" value="1"/>
</dbReference>
<keyword evidence="3 6" id="KW-0808">Transferase</keyword>
<dbReference type="GO" id="GO:0046872">
    <property type="term" value="F:metal ion binding"/>
    <property type="evidence" value="ECO:0007669"/>
    <property type="project" value="UniProtKB-KW"/>
</dbReference>
<dbReference type="PANTHER" id="PTHR12001:SF85">
    <property type="entry name" value="SHORT CHAIN ISOPRENYL DIPHOSPHATE SYNTHASE"/>
    <property type="match status" value="1"/>
</dbReference>
<evidence type="ECO:0000313" key="6">
    <source>
        <dbReference type="EMBL" id="KUG13670.1"/>
    </source>
</evidence>
<reference evidence="6" key="1">
    <citation type="journal article" date="2015" name="Proc. Natl. Acad. Sci. U.S.A.">
        <title>Networks of energetic and metabolic interactions define dynamics in microbial communities.</title>
        <authorList>
            <person name="Embree M."/>
            <person name="Liu J.K."/>
            <person name="Al-Bassam M.M."/>
            <person name="Zengler K."/>
        </authorList>
    </citation>
    <scope>NUCLEOTIDE SEQUENCE</scope>
</reference>
<dbReference type="GO" id="GO:0004337">
    <property type="term" value="F:(2E,6E)-farnesyl diphosphate synthase activity"/>
    <property type="evidence" value="ECO:0007669"/>
    <property type="project" value="UniProtKB-EC"/>
</dbReference>
<dbReference type="EMBL" id="LNQE01001710">
    <property type="protein sequence ID" value="KUG13670.1"/>
    <property type="molecule type" value="Genomic_DNA"/>
</dbReference>
<keyword evidence="5" id="KW-0460">Magnesium</keyword>
<comment type="caution">
    <text evidence="6">The sequence shown here is derived from an EMBL/GenBank/DDBJ whole genome shotgun (WGS) entry which is preliminary data.</text>
</comment>
<dbReference type="SUPFAM" id="SSF48576">
    <property type="entry name" value="Terpenoid synthases"/>
    <property type="match status" value="1"/>
</dbReference>
<comment type="similarity">
    <text evidence="2">Belongs to the FPP/GGPP synthase family.</text>
</comment>
<dbReference type="InterPro" id="IPR033749">
    <property type="entry name" value="Polyprenyl_synt_CS"/>
</dbReference>
<dbReference type="PROSITE" id="PS00723">
    <property type="entry name" value="POLYPRENYL_SYNTHASE_1"/>
    <property type="match status" value="1"/>
</dbReference>
<dbReference type="AlphaFoldDB" id="A0A0W8EYI4"/>
<dbReference type="SFLD" id="SFLDG01017">
    <property type="entry name" value="Polyprenyl_Transferase_Like"/>
    <property type="match status" value="1"/>
</dbReference>
<evidence type="ECO:0000256" key="5">
    <source>
        <dbReference type="ARBA" id="ARBA00022842"/>
    </source>
</evidence>
<dbReference type="EC" id="2.5.1.10" evidence="6"/>
<dbReference type="InterPro" id="IPR008949">
    <property type="entry name" value="Isoprenoid_synthase_dom_sf"/>
</dbReference>
<gene>
    <name evidence="6" type="ORF">ASZ90_016332</name>
</gene>
<comment type="cofactor">
    <cofactor evidence="1">
        <name>Mg(2+)</name>
        <dbReference type="ChEBI" id="CHEBI:18420"/>
    </cofactor>
</comment>
<dbReference type="SFLD" id="SFLDS00005">
    <property type="entry name" value="Isoprenoid_Synthase_Type_I"/>
    <property type="match status" value="1"/>
</dbReference>
<accession>A0A0W8EYI4</accession>
<evidence type="ECO:0000256" key="3">
    <source>
        <dbReference type="ARBA" id="ARBA00022679"/>
    </source>
</evidence>
<protein>
    <submittedName>
        <fullName evidence="6">Dimethylallyltransferase</fullName>
        <ecNumber evidence="6">2.5.1.1</ecNumber>
        <ecNumber evidence="6">2.5.1.10</ecNumber>
        <ecNumber evidence="6">2.5.1.29</ecNumber>
    </submittedName>
</protein>
<evidence type="ECO:0000256" key="1">
    <source>
        <dbReference type="ARBA" id="ARBA00001946"/>
    </source>
</evidence>
<dbReference type="GO" id="GO:0008299">
    <property type="term" value="P:isoprenoid biosynthetic process"/>
    <property type="evidence" value="ECO:0007669"/>
    <property type="project" value="InterPro"/>
</dbReference>
<dbReference type="Pfam" id="PF00348">
    <property type="entry name" value="polyprenyl_synt"/>
    <property type="match status" value="1"/>
</dbReference>
<dbReference type="CDD" id="cd00685">
    <property type="entry name" value="Trans_IPPS_HT"/>
    <property type="match status" value="1"/>
</dbReference>
<sequence length="320" mass="34977">MDLNQYLDQSAEQVDKLIYRYFGESCGELAKASAHLLLAGGKRLRPILLILSADAIRKGSSIDAIPAALALELTHSFTLIHDDIMDGDAVRRGVPTVHTRWDMPTAILAGDVLFASAFEFIAMADAPDNAKVRAISMLGRTCVQICEGQHLDMSFEAEEDVTEGQYLTMVEKKTGVLYAAAAGIGAILAGGNPAHTDALYHFGRAIGMAFQIQDDIIDLFASPEVSGKDRASDLREGKKTLISIKARGKGFDLSAYRRDLSDTEVDEVIARLESLGVIREVRDTARDLIRNGKKRISILPDSEEKQLLMDLADHFLVRSS</sequence>
<dbReference type="PANTHER" id="PTHR12001">
    <property type="entry name" value="GERANYLGERANYL PYROPHOSPHATE SYNTHASE"/>
    <property type="match status" value="1"/>
</dbReference>
<dbReference type="EC" id="2.5.1.1" evidence="6"/>
<keyword evidence="4" id="KW-0479">Metal-binding</keyword>
<proteinExistence type="inferred from homology"/>
<organism evidence="6">
    <name type="scientific">hydrocarbon metagenome</name>
    <dbReference type="NCBI Taxonomy" id="938273"/>
    <lineage>
        <taxon>unclassified sequences</taxon>
        <taxon>metagenomes</taxon>
        <taxon>ecological metagenomes</taxon>
    </lineage>
</organism>
<evidence type="ECO:0000256" key="2">
    <source>
        <dbReference type="ARBA" id="ARBA00006706"/>
    </source>
</evidence>
<dbReference type="PROSITE" id="PS00444">
    <property type="entry name" value="POLYPRENYL_SYNTHASE_2"/>
    <property type="match status" value="1"/>
</dbReference>
<dbReference type="InterPro" id="IPR000092">
    <property type="entry name" value="Polyprenyl_synt"/>
</dbReference>
<evidence type="ECO:0000256" key="4">
    <source>
        <dbReference type="ARBA" id="ARBA00022723"/>
    </source>
</evidence>
<name>A0A0W8EYI4_9ZZZZ</name>